<evidence type="ECO:0000313" key="3">
    <source>
        <dbReference type="EMBL" id="NYJ07695.1"/>
    </source>
</evidence>
<evidence type="ECO:0000259" key="2">
    <source>
        <dbReference type="Pfam" id="PF21320"/>
    </source>
</evidence>
<evidence type="ECO:0000313" key="4">
    <source>
        <dbReference type="Proteomes" id="UP000541969"/>
    </source>
</evidence>
<dbReference type="EMBL" id="JACBZT010000001">
    <property type="protein sequence ID" value="NYJ07695.1"/>
    <property type="molecule type" value="Genomic_DNA"/>
</dbReference>
<dbReference type="InterPro" id="IPR041698">
    <property type="entry name" value="Methyltransf_25"/>
</dbReference>
<dbReference type="PANTHER" id="PTHR45128">
    <property type="entry name" value="METHYLTRANSFERASE TYPE 11"/>
    <property type="match status" value="1"/>
</dbReference>
<dbReference type="RefSeq" id="WP_179719741.1">
    <property type="nucleotide sequence ID" value="NZ_JACBZT010000001.1"/>
</dbReference>
<accession>A0A853CIB8</accession>
<dbReference type="GO" id="GO:0032259">
    <property type="term" value="P:methylation"/>
    <property type="evidence" value="ECO:0007669"/>
    <property type="project" value="UniProtKB-KW"/>
</dbReference>
<feature type="domain" description="S-adenosylmethionine-dependent methyltransferase Rv2258c-like winged HTH" evidence="2">
    <location>
        <begin position="36"/>
        <end position="104"/>
    </location>
</feature>
<dbReference type="Pfam" id="PF21320">
    <property type="entry name" value="WHD_Rv2258c"/>
    <property type="match status" value="1"/>
</dbReference>
<organism evidence="3 4">
    <name type="scientific">Petropleomorpha daqingensis</name>
    <dbReference type="NCBI Taxonomy" id="2026353"/>
    <lineage>
        <taxon>Bacteria</taxon>
        <taxon>Bacillati</taxon>
        <taxon>Actinomycetota</taxon>
        <taxon>Actinomycetes</taxon>
        <taxon>Geodermatophilales</taxon>
        <taxon>Geodermatophilaceae</taxon>
        <taxon>Petropleomorpha</taxon>
    </lineage>
</organism>
<dbReference type="InterPro" id="IPR036388">
    <property type="entry name" value="WH-like_DNA-bd_sf"/>
</dbReference>
<comment type="caution">
    <text evidence="3">The sequence shown here is derived from an EMBL/GenBank/DDBJ whole genome shotgun (WGS) entry which is preliminary data.</text>
</comment>
<protein>
    <submittedName>
        <fullName evidence="3">2-polyprenyl-3-methyl-5-hydroxy-6-metoxy-1, 4-benzoquinol methylase</fullName>
    </submittedName>
</protein>
<dbReference type="SUPFAM" id="SSF46785">
    <property type="entry name" value="Winged helix' DNA-binding domain"/>
    <property type="match status" value="1"/>
</dbReference>
<evidence type="ECO:0000259" key="1">
    <source>
        <dbReference type="Pfam" id="PF13649"/>
    </source>
</evidence>
<keyword evidence="4" id="KW-1185">Reference proteome</keyword>
<dbReference type="InterPro" id="IPR053173">
    <property type="entry name" value="SAM-binding_MTase"/>
</dbReference>
<gene>
    <name evidence="3" type="ORF">GGQ55_003973</name>
</gene>
<keyword evidence="3" id="KW-0808">Transferase</keyword>
<dbReference type="Gene3D" id="3.40.50.150">
    <property type="entry name" value="Vaccinia Virus protein VP39"/>
    <property type="match status" value="1"/>
</dbReference>
<dbReference type="CDD" id="cd02440">
    <property type="entry name" value="AdoMet_MTases"/>
    <property type="match status" value="1"/>
</dbReference>
<dbReference type="InterPro" id="IPR036390">
    <property type="entry name" value="WH_DNA-bd_sf"/>
</dbReference>
<dbReference type="Gene3D" id="1.10.10.10">
    <property type="entry name" value="Winged helix-like DNA-binding domain superfamily/Winged helix DNA-binding domain"/>
    <property type="match status" value="1"/>
</dbReference>
<keyword evidence="3" id="KW-0489">Methyltransferase</keyword>
<name>A0A853CIB8_9ACTN</name>
<dbReference type="Pfam" id="PF13649">
    <property type="entry name" value="Methyltransf_25"/>
    <property type="match status" value="1"/>
</dbReference>
<reference evidence="3 4" key="1">
    <citation type="submission" date="2020-07" db="EMBL/GenBank/DDBJ databases">
        <title>Sequencing the genomes of 1000 actinobacteria strains.</title>
        <authorList>
            <person name="Klenk H.-P."/>
        </authorList>
    </citation>
    <scope>NUCLEOTIDE SEQUENCE [LARGE SCALE GENOMIC DNA]</scope>
    <source>
        <strain evidence="3 4">DSM 104001</strain>
    </source>
</reference>
<dbReference type="InterPro" id="IPR048711">
    <property type="entry name" value="WHD_Rv2258c"/>
</dbReference>
<dbReference type="Proteomes" id="UP000541969">
    <property type="component" value="Unassembled WGS sequence"/>
</dbReference>
<proteinExistence type="predicted"/>
<dbReference type="GO" id="GO:0008168">
    <property type="term" value="F:methyltransferase activity"/>
    <property type="evidence" value="ECO:0007669"/>
    <property type="project" value="UniProtKB-KW"/>
</dbReference>
<feature type="domain" description="Methyltransferase" evidence="1">
    <location>
        <begin position="190"/>
        <end position="284"/>
    </location>
</feature>
<sequence length="368" mass="39285">MSIDTTEPAVEEISDEATEAFVGRIFEAALGSMDLLAIGIGDRLGLYAALAHDGPLTSTELAGRTGVAERYAREWLEQQAVTGIVTVDSGDPADERRYRLPAHVVPALLDPTSPAYVAPIAGFIPPLAQVFDRLLEVYRTGEGISWSDYPTGIVEAQAAFNRPAFTHELDGWLAAVPGFDQQARRPGARIVDAACGAGWSTQALGRRYPEAVVHGFDIDDTSIALARRNLAGTEVAARVSFEVCDLTEPADEPYDAALMVEALHDLSHPVQVLDACRRSLVPGGVLLVVDERAAEEFTAPGDMVERLFYGSSVLVCLPGSLADGGVGTGAAIRPATVRRYAEEAGFASCEIADIEHPLFRFYVLTTAG</sequence>
<dbReference type="SUPFAM" id="SSF53335">
    <property type="entry name" value="S-adenosyl-L-methionine-dependent methyltransferases"/>
    <property type="match status" value="1"/>
</dbReference>
<dbReference type="PANTHER" id="PTHR45128:SF2">
    <property type="entry name" value="METHYLTRANSFERASE DOMAIN-CONTAINING PROTEIN"/>
    <property type="match status" value="1"/>
</dbReference>
<dbReference type="InterPro" id="IPR029063">
    <property type="entry name" value="SAM-dependent_MTases_sf"/>
</dbReference>
<dbReference type="AlphaFoldDB" id="A0A853CIB8"/>